<evidence type="ECO:0000256" key="3">
    <source>
        <dbReference type="SAM" id="Phobius"/>
    </source>
</evidence>
<keyword evidence="3" id="KW-0812">Transmembrane</keyword>
<accession>A0AAV2HDX2</accession>
<sequence>MNTSDNIELHSDVDLMTATKNLILDRSNPILQAQGQAPVTSDAPPYAQAGTGQGHDPIRPPPYHNVNGDVNWNSTKSTQYPGNAHASVRRLTYMEPAQDFHRVNHRQQDYVVPESDHYDYIPAGGVPNAPSTPNDKYNYRTLQIPAVRRGGQWTRRQYCSAAVAIVGLFCVFLASALAGIVVIGQQIEKTMDDRLSVIQTNMSDSFSKNRDSTERLINDIHLDSPDLLVKYQNNCYCVYTNKRNWFKARDFCIGLGEGVHLVEIRKLEVNEYLNSFLVALSNASQSVWLGGSDFLTPGQFLWNSTRIRVDEFEPRQWKDGRPGTVAGENCLKNHAYSAPDYKWNNAKCSLKLWYVCQSPEVEKRCRC</sequence>
<keyword evidence="3" id="KW-1133">Transmembrane helix</keyword>
<dbReference type="SMART" id="SM00034">
    <property type="entry name" value="CLECT"/>
    <property type="match status" value="1"/>
</dbReference>
<dbReference type="InterPro" id="IPR016186">
    <property type="entry name" value="C-type_lectin-like/link_sf"/>
</dbReference>
<evidence type="ECO:0000313" key="5">
    <source>
        <dbReference type="EMBL" id="CAL1531505.1"/>
    </source>
</evidence>
<evidence type="ECO:0000313" key="6">
    <source>
        <dbReference type="Proteomes" id="UP001497497"/>
    </source>
</evidence>
<feature type="domain" description="C-type lectin" evidence="4">
    <location>
        <begin position="231"/>
        <end position="357"/>
    </location>
</feature>
<dbReference type="PROSITE" id="PS50041">
    <property type="entry name" value="C_TYPE_LECTIN_2"/>
    <property type="match status" value="1"/>
</dbReference>
<dbReference type="InterPro" id="IPR016187">
    <property type="entry name" value="CTDL_fold"/>
</dbReference>
<dbReference type="EMBL" id="CAXITT010000091">
    <property type="protein sequence ID" value="CAL1531505.1"/>
    <property type="molecule type" value="Genomic_DNA"/>
</dbReference>
<comment type="caution">
    <text evidence="5">The sequence shown here is derived from an EMBL/GenBank/DDBJ whole genome shotgun (WGS) entry which is preliminary data.</text>
</comment>
<feature type="transmembrane region" description="Helical" evidence="3">
    <location>
        <begin position="158"/>
        <end position="184"/>
    </location>
</feature>
<keyword evidence="3" id="KW-0472">Membrane</keyword>
<gene>
    <name evidence="5" type="ORF">GSLYS_00005600001</name>
</gene>
<dbReference type="Gene3D" id="3.10.100.10">
    <property type="entry name" value="Mannose-Binding Protein A, subunit A"/>
    <property type="match status" value="1"/>
</dbReference>
<evidence type="ECO:0000256" key="2">
    <source>
        <dbReference type="SAM" id="MobiDB-lite"/>
    </source>
</evidence>
<keyword evidence="6" id="KW-1185">Reference proteome</keyword>
<proteinExistence type="predicted"/>
<dbReference type="CDD" id="cd00037">
    <property type="entry name" value="CLECT"/>
    <property type="match status" value="1"/>
</dbReference>
<evidence type="ECO:0000259" key="4">
    <source>
        <dbReference type="PROSITE" id="PS50041"/>
    </source>
</evidence>
<evidence type="ECO:0000256" key="1">
    <source>
        <dbReference type="ARBA" id="ARBA00023157"/>
    </source>
</evidence>
<dbReference type="AlphaFoldDB" id="A0AAV2HDX2"/>
<dbReference type="SUPFAM" id="SSF56436">
    <property type="entry name" value="C-type lectin-like"/>
    <property type="match status" value="1"/>
</dbReference>
<name>A0AAV2HDX2_LYMST</name>
<dbReference type="Pfam" id="PF00059">
    <property type="entry name" value="Lectin_C"/>
    <property type="match status" value="1"/>
</dbReference>
<keyword evidence="1" id="KW-1015">Disulfide bond</keyword>
<dbReference type="InterPro" id="IPR050111">
    <property type="entry name" value="C-type_lectin/snaclec_domain"/>
</dbReference>
<dbReference type="Proteomes" id="UP001497497">
    <property type="component" value="Unassembled WGS sequence"/>
</dbReference>
<reference evidence="5 6" key="1">
    <citation type="submission" date="2024-04" db="EMBL/GenBank/DDBJ databases">
        <authorList>
            <consortium name="Genoscope - CEA"/>
            <person name="William W."/>
        </authorList>
    </citation>
    <scope>NUCLEOTIDE SEQUENCE [LARGE SCALE GENOMIC DNA]</scope>
</reference>
<feature type="region of interest" description="Disordered" evidence="2">
    <location>
        <begin position="34"/>
        <end position="59"/>
    </location>
</feature>
<protein>
    <recommendedName>
        <fullName evidence="4">C-type lectin domain-containing protein</fullName>
    </recommendedName>
</protein>
<dbReference type="InterPro" id="IPR018378">
    <property type="entry name" value="C-type_lectin_CS"/>
</dbReference>
<dbReference type="PROSITE" id="PS00615">
    <property type="entry name" value="C_TYPE_LECTIN_1"/>
    <property type="match status" value="1"/>
</dbReference>
<organism evidence="5 6">
    <name type="scientific">Lymnaea stagnalis</name>
    <name type="common">Great pond snail</name>
    <name type="synonym">Helix stagnalis</name>
    <dbReference type="NCBI Taxonomy" id="6523"/>
    <lineage>
        <taxon>Eukaryota</taxon>
        <taxon>Metazoa</taxon>
        <taxon>Spiralia</taxon>
        <taxon>Lophotrochozoa</taxon>
        <taxon>Mollusca</taxon>
        <taxon>Gastropoda</taxon>
        <taxon>Heterobranchia</taxon>
        <taxon>Euthyneura</taxon>
        <taxon>Panpulmonata</taxon>
        <taxon>Hygrophila</taxon>
        <taxon>Lymnaeoidea</taxon>
        <taxon>Lymnaeidae</taxon>
        <taxon>Lymnaea</taxon>
    </lineage>
</organism>
<dbReference type="PANTHER" id="PTHR22803">
    <property type="entry name" value="MANNOSE, PHOSPHOLIPASE, LECTIN RECEPTOR RELATED"/>
    <property type="match status" value="1"/>
</dbReference>
<dbReference type="InterPro" id="IPR001304">
    <property type="entry name" value="C-type_lectin-like"/>
</dbReference>